<name>A0A2P2NIT8_RHIMU</name>
<evidence type="ECO:0000313" key="2">
    <source>
        <dbReference type="EMBL" id="MBX42412.1"/>
    </source>
</evidence>
<sequence>MPKNLLLLLLANVFDLFIFPLQKLAHYQEGQYVIKNSTKKPSTCNNQLKWLRGVPLNAT</sequence>
<protein>
    <submittedName>
        <fullName evidence="2">Uncharacterized protein</fullName>
    </submittedName>
</protein>
<dbReference type="AlphaFoldDB" id="A0A2P2NIT8"/>
<dbReference type="EMBL" id="GGEC01061928">
    <property type="protein sequence ID" value="MBX42412.1"/>
    <property type="molecule type" value="Transcribed_RNA"/>
</dbReference>
<reference evidence="2" key="1">
    <citation type="submission" date="2018-02" db="EMBL/GenBank/DDBJ databases">
        <title>Rhizophora mucronata_Transcriptome.</title>
        <authorList>
            <person name="Meera S.P."/>
            <person name="Sreeshan A."/>
            <person name="Augustine A."/>
        </authorList>
    </citation>
    <scope>NUCLEOTIDE SEQUENCE</scope>
    <source>
        <tissue evidence="2">Leaf</tissue>
    </source>
</reference>
<proteinExistence type="predicted"/>
<keyword evidence="1" id="KW-0732">Signal</keyword>
<accession>A0A2P2NIT8</accession>
<evidence type="ECO:0000256" key="1">
    <source>
        <dbReference type="SAM" id="SignalP"/>
    </source>
</evidence>
<feature type="chain" id="PRO_5015203053" evidence="1">
    <location>
        <begin position="26"/>
        <end position="59"/>
    </location>
</feature>
<organism evidence="2">
    <name type="scientific">Rhizophora mucronata</name>
    <name type="common">Asiatic mangrove</name>
    <dbReference type="NCBI Taxonomy" id="61149"/>
    <lineage>
        <taxon>Eukaryota</taxon>
        <taxon>Viridiplantae</taxon>
        <taxon>Streptophyta</taxon>
        <taxon>Embryophyta</taxon>
        <taxon>Tracheophyta</taxon>
        <taxon>Spermatophyta</taxon>
        <taxon>Magnoliopsida</taxon>
        <taxon>eudicotyledons</taxon>
        <taxon>Gunneridae</taxon>
        <taxon>Pentapetalae</taxon>
        <taxon>rosids</taxon>
        <taxon>fabids</taxon>
        <taxon>Malpighiales</taxon>
        <taxon>Rhizophoraceae</taxon>
        <taxon>Rhizophora</taxon>
    </lineage>
</organism>
<feature type="signal peptide" evidence="1">
    <location>
        <begin position="1"/>
        <end position="25"/>
    </location>
</feature>